<organism evidence="3 4">
    <name type="scientific">Catenulispora acidiphila (strain DSM 44928 / JCM 14897 / NBRC 102108 / NRRL B-24433 / ID139908)</name>
    <dbReference type="NCBI Taxonomy" id="479433"/>
    <lineage>
        <taxon>Bacteria</taxon>
        <taxon>Bacillati</taxon>
        <taxon>Actinomycetota</taxon>
        <taxon>Actinomycetes</taxon>
        <taxon>Catenulisporales</taxon>
        <taxon>Catenulisporaceae</taxon>
        <taxon>Catenulispora</taxon>
    </lineage>
</organism>
<protein>
    <submittedName>
        <fullName evidence="3">Putative oxidoreductase</fullName>
    </submittedName>
</protein>
<keyword evidence="1" id="KW-0560">Oxidoreductase</keyword>
<dbReference type="PANTHER" id="PTHR43205">
    <property type="entry name" value="PROSTAGLANDIN REDUCTASE"/>
    <property type="match status" value="1"/>
</dbReference>
<dbReference type="EMBL" id="CP001700">
    <property type="protein sequence ID" value="ACU75136.1"/>
    <property type="molecule type" value="Genomic_DNA"/>
</dbReference>
<dbReference type="InterPro" id="IPR041694">
    <property type="entry name" value="ADH_N_2"/>
</dbReference>
<dbReference type="PANTHER" id="PTHR43205:SF7">
    <property type="entry name" value="PROSTAGLANDIN REDUCTASE 1"/>
    <property type="match status" value="1"/>
</dbReference>
<dbReference type="OrthoDB" id="9805663at2"/>
<dbReference type="AlphaFoldDB" id="C7QK62"/>
<keyword evidence="4" id="KW-1185">Reference proteome</keyword>
<dbReference type="InterPro" id="IPR011032">
    <property type="entry name" value="GroES-like_sf"/>
</dbReference>
<dbReference type="SUPFAM" id="SSF50129">
    <property type="entry name" value="GroES-like"/>
    <property type="match status" value="1"/>
</dbReference>
<dbReference type="eggNOG" id="COG2130">
    <property type="taxonomic scope" value="Bacteria"/>
</dbReference>
<dbReference type="SUPFAM" id="SSF51735">
    <property type="entry name" value="NAD(P)-binding Rossmann-fold domains"/>
    <property type="match status" value="1"/>
</dbReference>
<evidence type="ECO:0000313" key="3">
    <source>
        <dbReference type="EMBL" id="ACU75136.1"/>
    </source>
</evidence>
<dbReference type="InterPro" id="IPR036291">
    <property type="entry name" value="NAD(P)-bd_dom_sf"/>
</dbReference>
<dbReference type="CDD" id="cd05288">
    <property type="entry name" value="PGDH"/>
    <property type="match status" value="1"/>
</dbReference>
<proteinExistence type="predicted"/>
<evidence type="ECO:0000259" key="2">
    <source>
        <dbReference type="Pfam" id="PF16884"/>
    </source>
</evidence>
<dbReference type="Gene3D" id="3.40.50.720">
    <property type="entry name" value="NAD(P)-binding Rossmann-like Domain"/>
    <property type="match status" value="1"/>
</dbReference>
<sequence length="338" mass="35700">MIVPEHGLAVQLVSRPEGPLAREHLAVVETPVPRLAPGWVLVRNLFVTLDPHPAASPARRWPLYTAVGAGSLVGEVVASRSADVPHGSLIAHRGGWSTYSALPRGGYATRVLEPAAGVPIDAYLTVLGLPGLAAHVALTRVLQVGRGESLFIAGAADPVGSATARIARMLGASRIVGGVSSPGGARRAAQDPYFDAVFERGTDRFGASEAFDAYAGVDAAFVGTAQPDLSDALTWVRDLGRVAWLHDTPQGSVEATVSVDLSMVHRRGIRIEGFGLQHHLHRFKEIEAQYADELRTGVLDPGRIADVDFHGLIDVLVAAARSDFQPADAYRLTGESAS</sequence>
<dbReference type="STRING" id="479433.Caci_6282"/>
<dbReference type="Gene3D" id="3.90.180.10">
    <property type="entry name" value="Medium-chain alcohol dehydrogenases, catalytic domain"/>
    <property type="match status" value="1"/>
</dbReference>
<dbReference type="InParanoid" id="C7QK62"/>
<dbReference type="RefSeq" id="WP_015794865.1">
    <property type="nucleotide sequence ID" value="NC_013131.1"/>
</dbReference>
<dbReference type="Proteomes" id="UP000000851">
    <property type="component" value="Chromosome"/>
</dbReference>
<dbReference type="Pfam" id="PF16884">
    <property type="entry name" value="ADH_N_2"/>
    <property type="match status" value="1"/>
</dbReference>
<reference evidence="3 4" key="1">
    <citation type="journal article" date="2009" name="Stand. Genomic Sci.">
        <title>Complete genome sequence of Catenulispora acidiphila type strain (ID 139908).</title>
        <authorList>
            <person name="Copeland A."/>
            <person name="Lapidus A."/>
            <person name="Glavina Del Rio T."/>
            <person name="Nolan M."/>
            <person name="Lucas S."/>
            <person name="Chen F."/>
            <person name="Tice H."/>
            <person name="Cheng J.F."/>
            <person name="Bruce D."/>
            <person name="Goodwin L."/>
            <person name="Pitluck S."/>
            <person name="Mikhailova N."/>
            <person name="Pati A."/>
            <person name="Ivanova N."/>
            <person name="Mavromatis K."/>
            <person name="Chen A."/>
            <person name="Palaniappan K."/>
            <person name="Chain P."/>
            <person name="Land M."/>
            <person name="Hauser L."/>
            <person name="Chang Y.J."/>
            <person name="Jeffries C.D."/>
            <person name="Chertkov O."/>
            <person name="Brettin T."/>
            <person name="Detter J.C."/>
            <person name="Han C."/>
            <person name="Ali Z."/>
            <person name="Tindall B.J."/>
            <person name="Goker M."/>
            <person name="Bristow J."/>
            <person name="Eisen J.A."/>
            <person name="Markowitz V."/>
            <person name="Hugenholtz P."/>
            <person name="Kyrpides N.C."/>
            <person name="Klenk H.P."/>
        </authorList>
    </citation>
    <scope>NUCLEOTIDE SEQUENCE [LARGE SCALE GENOMIC DNA]</scope>
    <source>
        <strain evidence="4">DSM 44928 / JCM 14897 / NBRC 102108 / NRRL B-24433 / ID139908</strain>
    </source>
</reference>
<evidence type="ECO:0000256" key="1">
    <source>
        <dbReference type="ARBA" id="ARBA00023002"/>
    </source>
</evidence>
<evidence type="ECO:0000313" key="4">
    <source>
        <dbReference type="Proteomes" id="UP000000851"/>
    </source>
</evidence>
<dbReference type="KEGG" id="cai:Caci_6282"/>
<feature type="domain" description="Oxidoreductase N-terminal" evidence="2">
    <location>
        <begin position="10"/>
        <end position="103"/>
    </location>
</feature>
<name>C7QK62_CATAD</name>
<gene>
    <name evidence="3" type="ordered locus">Caci_6282</name>
</gene>
<dbReference type="InterPro" id="IPR045010">
    <property type="entry name" value="MDR_fam"/>
</dbReference>
<dbReference type="HOGENOM" id="CLU_820597_0_0_11"/>
<dbReference type="GO" id="GO:0016628">
    <property type="term" value="F:oxidoreductase activity, acting on the CH-CH group of donors, NAD or NADP as acceptor"/>
    <property type="evidence" value="ECO:0007669"/>
    <property type="project" value="InterPro"/>
</dbReference>
<accession>C7QK62</accession>